<dbReference type="Proteomes" id="UP001304895">
    <property type="component" value="Unassembled WGS sequence"/>
</dbReference>
<proteinExistence type="predicted"/>
<accession>A0AAN6ZGS4</accession>
<gene>
    <name evidence="2" type="ORF">BT67DRAFT_199277</name>
</gene>
<keyword evidence="3" id="KW-1185">Reference proteome</keyword>
<evidence type="ECO:0000256" key="1">
    <source>
        <dbReference type="SAM" id="MobiDB-lite"/>
    </source>
</evidence>
<dbReference type="AlphaFoldDB" id="A0AAN6ZGS4"/>
<evidence type="ECO:0000313" key="2">
    <source>
        <dbReference type="EMBL" id="KAK4137031.1"/>
    </source>
</evidence>
<evidence type="ECO:0000313" key="3">
    <source>
        <dbReference type="Proteomes" id="UP001304895"/>
    </source>
</evidence>
<dbReference type="EMBL" id="MU853403">
    <property type="protein sequence ID" value="KAK4137031.1"/>
    <property type="molecule type" value="Genomic_DNA"/>
</dbReference>
<feature type="region of interest" description="Disordered" evidence="1">
    <location>
        <begin position="133"/>
        <end position="166"/>
    </location>
</feature>
<reference evidence="2" key="1">
    <citation type="journal article" date="2023" name="Mol. Phylogenet. Evol.">
        <title>Genome-scale phylogeny and comparative genomics of the fungal order Sordariales.</title>
        <authorList>
            <person name="Hensen N."/>
            <person name="Bonometti L."/>
            <person name="Westerberg I."/>
            <person name="Brannstrom I.O."/>
            <person name="Guillou S."/>
            <person name="Cros-Aarteil S."/>
            <person name="Calhoun S."/>
            <person name="Haridas S."/>
            <person name="Kuo A."/>
            <person name="Mondo S."/>
            <person name="Pangilinan J."/>
            <person name="Riley R."/>
            <person name="LaButti K."/>
            <person name="Andreopoulos B."/>
            <person name="Lipzen A."/>
            <person name="Chen C."/>
            <person name="Yan M."/>
            <person name="Daum C."/>
            <person name="Ng V."/>
            <person name="Clum A."/>
            <person name="Steindorff A."/>
            <person name="Ohm R.A."/>
            <person name="Martin F."/>
            <person name="Silar P."/>
            <person name="Natvig D.O."/>
            <person name="Lalanne C."/>
            <person name="Gautier V."/>
            <person name="Ament-Velasquez S.L."/>
            <person name="Kruys A."/>
            <person name="Hutchinson M.I."/>
            <person name="Powell A.J."/>
            <person name="Barry K."/>
            <person name="Miller A.N."/>
            <person name="Grigoriev I.V."/>
            <person name="Debuchy R."/>
            <person name="Gladieux P."/>
            <person name="Hiltunen Thoren M."/>
            <person name="Johannesson H."/>
        </authorList>
    </citation>
    <scope>NUCLEOTIDE SEQUENCE</scope>
    <source>
        <strain evidence="2">CBS 123565</strain>
    </source>
</reference>
<reference evidence="2" key="2">
    <citation type="submission" date="2023-05" db="EMBL/GenBank/DDBJ databases">
        <authorList>
            <consortium name="Lawrence Berkeley National Laboratory"/>
            <person name="Steindorff A."/>
            <person name="Hensen N."/>
            <person name="Bonometti L."/>
            <person name="Westerberg I."/>
            <person name="Brannstrom I.O."/>
            <person name="Guillou S."/>
            <person name="Cros-Aarteil S."/>
            <person name="Calhoun S."/>
            <person name="Haridas S."/>
            <person name="Kuo A."/>
            <person name="Mondo S."/>
            <person name="Pangilinan J."/>
            <person name="Riley R."/>
            <person name="Labutti K."/>
            <person name="Andreopoulos B."/>
            <person name="Lipzen A."/>
            <person name="Chen C."/>
            <person name="Yanf M."/>
            <person name="Daum C."/>
            <person name="Ng V."/>
            <person name="Clum A."/>
            <person name="Ohm R."/>
            <person name="Martin F."/>
            <person name="Silar P."/>
            <person name="Natvig D."/>
            <person name="Lalanne C."/>
            <person name="Gautier V."/>
            <person name="Ament-Velasquez S.L."/>
            <person name="Kruys A."/>
            <person name="Hutchinson M.I."/>
            <person name="Powell A.J."/>
            <person name="Barry K."/>
            <person name="Miller A.N."/>
            <person name="Grigoriev I.V."/>
            <person name="Debuchy R."/>
            <person name="Gladieux P."/>
            <person name="Thoren M.H."/>
            <person name="Johannesson H."/>
        </authorList>
    </citation>
    <scope>NUCLEOTIDE SEQUENCE</scope>
    <source>
        <strain evidence="2">CBS 123565</strain>
    </source>
</reference>
<sequence length="211" mass="22804">MQRVLLLSGNALHTPGTGPPCCMVPEAWLLLKQAGPCNSHSPRAGIPLQPRMRQALWFSGTIGGQGGWMNKGNIQDALSEAWEVSLIGLQLVCCCHTCRDQPNPSNEHATDCRYSYESAIPAVLPQRGRRLTDRWPNSSHDAGMSAMGGSPHGSKEKRKVALTESRPGSSLNWRGACRCWAIVLSPIEKTVAGRAAKKVLGCLYVCDAESV</sequence>
<name>A0AAN6ZGS4_9PEZI</name>
<comment type="caution">
    <text evidence="2">The sequence shown here is derived from an EMBL/GenBank/DDBJ whole genome shotgun (WGS) entry which is preliminary data.</text>
</comment>
<protein>
    <submittedName>
        <fullName evidence="2">Uncharacterized protein</fullName>
    </submittedName>
</protein>
<organism evidence="2 3">
    <name type="scientific">Trichocladium antarcticum</name>
    <dbReference type="NCBI Taxonomy" id="1450529"/>
    <lineage>
        <taxon>Eukaryota</taxon>
        <taxon>Fungi</taxon>
        <taxon>Dikarya</taxon>
        <taxon>Ascomycota</taxon>
        <taxon>Pezizomycotina</taxon>
        <taxon>Sordariomycetes</taxon>
        <taxon>Sordariomycetidae</taxon>
        <taxon>Sordariales</taxon>
        <taxon>Chaetomiaceae</taxon>
        <taxon>Trichocladium</taxon>
    </lineage>
</organism>